<evidence type="ECO:0000256" key="4">
    <source>
        <dbReference type="RuleBase" id="RU365026"/>
    </source>
</evidence>
<evidence type="ECO:0000259" key="5">
    <source>
        <dbReference type="Pfam" id="PF03081"/>
    </source>
</evidence>
<feature type="domain" description="Exocyst complex subunit Exo70 C-terminal" evidence="5">
    <location>
        <begin position="249"/>
        <end position="632"/>
    </location>
</feature>
<dbReference type="Proteomes" id="UP000235786">
    <property type="component" value="Unassembled WGS sequence"/>
</dbReference>
<dbReference type="AlphaFoldDB" id="A0A2J6S9W6"/>
<keyword evidence="4" id="KW-0653">Protein transport</keyword>
<keyword evidence="7" id="KW-1185">Reference proteome</keyword>
<evidence type="ECO:0000256" key="2">
    <source>
        <dbReference type="ARBA" id="ARBA00022448"/>
    </source>
</evidence>
<dbReference type="Pfam" id="PF03081">
    <property type="entry name" value="Exo70_C"/>
    <property type="match status" value="1"/>
</dbReference>
<dbReference type="STRING" id="1149755.A0A2J6S9W6"/>
<dbReference type="InterPro" id="IPR046364">
    <property type="entry name" value="Exo70_C"/>
</dbReference>
<evidence type="ECO:0000256" key="3">
    <source>
        <dbReference type="ARBA" id="ARBA00022483"/>
    </source>
</evidence>
<dbReference type="InterPro" id="IPR004140">
    <property type="entry name" value="Exo70"/>
</dbReference>
<dbReference type="GO" id="GO:0006887">
    <property type="term" value="P:exocytosis"/>
    <property type="evidence" value="ECO:0007669"/>
    <property type="project" value="UniProtKB-KW"/>
</dbReference>
<sequence>MPLPPGSRQAADEEARAEVEVLNSRLEKTRILNTKLAASLARLEASGKSVQEAIGPLYSNTQRLQVLGTNIDGILSAIERIRQPSDIKSNEEDIIRKGPEKAGLAAFLSSVKRVNKALTELRQTNLRSNQQAVADLERLLKNGNTQLEAHFQKILQEDSRPIEPLHFITKDKSFPMLSQDKTTRLGLINSYLVSINRQSGAPGAESPMLQVYAGVRGPYLTATLQNLAAASVNTAKKKTPDALYRQGANGMGAYAKGMEGAFLAEYDNICALFSRDEWGKGFNLTCQGAISELARTLRELNSHIKANLTTDCYLAYEIVEIMSSLSSSLESRTGELKPSFAAALKPVRETAKSSLAELLEDTRRRINNLPVLPADAAAVPITTETMTRLQTMVDFLRPISSIMISIGDGGWKASVASNGSSDQIPSLNSFDVGADGKQIFANYSIDTIDTLLAALEQKGKVLLKGKQALGVFLANNATIVDRMIRSSDLQPLLSSRMADVDKWRKNAAQLYNVALREPSLHLLDVQYTNRGSQRPPSGSAAAVDSAAIIKGLSSKDKDAIKEKFRLFNTTFDDFVAKHKSLNMEKEVREMLGRQVQQTIEPLYCRFWDRYHEVDKGKGKYVKYDKGSISAVFLGLS</sequence>
<dbReference type="InterPro" id="IPR016159">
    <property type="entry name" value="Cullin_repeat-like_dom_sf"/>
</dbReference>
<evidence type="ECO:0000313" key="7">
    <source>
        <dbReference type="Proteomes" id="UP000235786"/>
    </source>
</evidence>
<evidence type="ECO:0000313" key="6">
    <source>
        <dbReference type="EMBL" id="PMD47556.1"/>
    </source>
</evidence>
<organism evidence="6 7">
    <name type="scientific">Hyaloscypha variabilis (strain UAMH 11265 / GT02V1 / F)</name>
    <name type="common">Meliniomyces variabilis</name>
    <dbReference type="NCBI Taxonomy" id="1149755"/>
    <lineage>
        <taxon>Eukaryota</taxon>
        <taxon>Fungi</taxon>
        <taxon>Dikarya</taxon>
        <taxon>Ascomycota</taxon>
        <taxon>Pezizomycotina</taxon>
        <taxon>Leotiomycetes</taxon>
        <taxon>Helotiales</taxon>
        <taxon>Hyaloscyphaceae</taxon>
        <taxon>Hyaloscypha</taxon>
        <taxon>Hyaloscypha variabilis</taxon>
    </lineage>
</organism>
<dbReference type="GO" id="GO:0015031">
    <property type="term" value="P:protein transport"/>
    <property type="evidence" value="ECO:0007669"/>
    <property type="project" value="UniProtKB-KW"/>
</dbReference>
<dbReference type="GO" id="GO:0000145">
    <property type="term" value="C:exocyst"/>
    <property type="evidence" value="ECO:0007669"/>
    <property type="project" value="InterPro"/>
</dbReference>
<comment type="subcellular location">
    <subcellularLocation>
        <location evidence="4">Bud</location>
    </subcellularLocation>
    <subcellularLocation>
        <location evidence="4">Bud neck</location>
    </subcellularLocation>
</comment>
<name>A0A2J6S9W6_HYAVF</name>
<accession>A0A2J6S9W6</accession>
<dbReference type="Gene3D" id="1.20.1280.170">
    <property type="entry name" value="Exocyst complex component Exo70"/>
    <property type="match status" value="1"/>
</dbReference>
<keyword evidence="3 4" id="KW-0268">Exocytosis</keyword>
<dbReference type="GO" id="GO:0005935">
    <property type="term" value="C:cellular bud neck"/>
    <property type="evidence" value="ECO:0007669"/>
    <property type="project" value="UniProtKB-SubCell"/>
</dbReference>
<reference evidence="6 7" key="1">
    <citation type="submission" date="2016-04" db="EMBL/GenBank/DDBJ databases">
        <title>A degradative enzymes factory behind the ericoid mycorrhizal symbiosis.</title>
        <authorList>
            <consortium name="DOE Joint Genome Institute"/>
            <person name="Martino E."/>
            <person name="Morin E."/>
            <person name="Grelet G."/>
            <person name="Kuo A."/>
            <person name="Kohler A."/>
            <person name="Daghino S."/>
            <person name="Barry K."/>
            <person name="Choi C."/>
            <person name="Cichocki N."/>
            <person name="Clum A."/>
            <person name="Copeland A."/>
            <person name="Hainaut M."/>
            <person name="Haridas S."/>
            <person name="Labutti K."/>
            <person name="Lindquist E."/>
            <person name="Lipzen A."/>
            <person name="Khouja H.-R."/>
            <person name="Murat C."/>
            <person name="Ohm R."/>
            <person name="Olson A."/>
            <person name="Spatafora J."/>
            <person name="Veneault-Fourrey C."/>
            <person name="Henrissat B."/>
            <person name="Grigoriev I."/>
            <person name="Martin F."/>
            <person name="Perotto S."/>
        </authorList>
    </citation>
    <scope>NUCLEOTIDE SEQUENCE [LARGE SCALE GENOMIC DNA]</scope>
    <source>
        <strain evidence="6 7">F</strain>
    </source>
</reference>
<proteinExistence type="inferred from homology"/>
<dbReference type="PANTHER" id="PTHR12542:SF41">
    <property type="entry name" value="EXOCYST COMPLEX COMPONENT 7"/>
    <property type="match status" value="1"/>
</dbReference>
<dbReference type="Pfam" id="PF20669">
    <property type="entry name" value="Exo70_N"/>
    <property type="match status" value="1"/>
</dbReference>
<dbReference type="PANTHER" id="PTHR12542">
    <property type="entry name" value="EXOCYST COMPLEX PROTEIN EXO70"/>
    <property type="match status" value="1"/>
</dbReference>
<dbReference type="OrthoDB" id="1922221at2759"/>
<protein>
    <recommendedName>
        <fullName evidence="4">Exocyst complex protein EXO70</fullName>
    </recommendedName>
</protein>
<dbReference type="EMBL" id="KZ613938">
    <property type="protein sequence ID" value="PMD47556.1"/>
    <property type="molecule type" value="Genomic_DNA"/>
</dbReference>
<dbReference type="GO" id="GO:0005546">
    <property type="term" value="F:phosphatidylinositol-4,5-bisphosphate binding"/>
    <property type="evidence" value="ECO:0007669"/>
    <property type="project" value="InterPro"/>
</dbReference>
<dbReference type="SUPFAM" id="SSF74788">
    <property type="entry name" value="Cullin repeat-like"/>
    <property type="match status" value="1"/>
</dbReference>
<evidence type="ECO:0000256" key="1">
    <source>
        <dbReference type="ARBA" id="ARBA00006756"/>
    </source>
</evidence>
<comment type="function">
    <text evidence="4">Involved in the secretory pathway as part of the exocyst complex which tethers secretory vesicles to the sites of exocytosis. Also plays a role in the assembly of the exocyst.</text>
</comment>
<keyword evidence="2 4" id="KW-0813">Transport</keyword>
<comment type="similarity">
    <text evidence="1 4">Belongs to the EXO70 family.</text>
</comment>
<gene>
    <name evidence="6" type="ORF">L207DRAFT_415518</name>
</gene>